<sequence>MISKNQIKYIHSLALKKNRDKEGCFVGEGPKVVADLLAVQTPEILVATDKWYASTNIAPRQQDAVVTEEELGKVSFLQHPQQVLGVFRKPHEEVSIDICNKDLCLALDKIQDPGNLGTIIRIADWFGISTIFCSPDTADAFNPKVVQATMGSIARVKLVYRDLCAVLDGLPTEIPVYATSLEGENIYSQELSSYGMIIMGNEGNGVSPQVMSKVNRTLFIPCYRKSKGIDSLNVAVATAVTCAEFRRR</sequence>
<dbReference type="InterPro" id="IPR029026">
    <property type="entry name" value="tRNA_m1G_MTases_N"/>
</dbReference>
<feature type="domain" description="MRM3-like substrate binding" evidence="5">
    <location>
        <begin position="5"/>
        <end position="85"/>
    </location>
</feature>
<dbReference type="GO" id="GO:0006396">
    <property type="term" value="P:RNA processing"/>
    <property type="evidence" value="ECO:0007669"/>
    <property type="project" value="InterPro"/>
</dbReference>
<dbReference type="Gene3D" id="3.30.1330.30">
    <property type="match status" value="1"/>
</dbReference>
<dbReference type="SUPFAM" id="SSF55315">
    <property type="entry name" value="L30e-like"/>
    <property type="match status" value="1"/>
</dbReference>
<dbReference type="InterPro" id="IPR053888">
    <property type="entry name" value="MRM3-like_sub_bind"/>
</dbReference>
<comment type="caution">
    <text evidence="6">The sequence shown here is derived from an EMBL/GenBank/DDBJ whole genome shotgun (WGS) entry which is preliminary data.</text>
</comment>
<reference evidence="6" key="2">
    <citation type="journal article" date="2021" name="Sci. Rep.">
        <title>The distribution of antibiotic resistance genes in chicken gut microbiota commensals.</title>
        <authorList>
            <person name="Juricova H."/>
            <person name="Matiasovicova J."/>
            <person name="Kubasova T."/>
            <person name="Cejkova D."/>
            <person name="Rychlik I."/>
        </authorList>
    </citation>
    <scope>NUCLEOTIDE SEQUENCE</scope>
    <source>
        <strain evidence="6">An824</strain>
    </source>
</reference>
<keyword evidence="3" id="KW-0808">Transferase</keyword>
<dbReference type="Pfam" id="PF00588">
    <property type="entry name" value="SpoU_methylase"/>
    <property type="match status" value="1"/>
</dbReference>
<evidence type="ECO:0000259" key="5">
    <source>
        <dbReference type="Pfam" id="PF22435"/>
    </source>
</evidence>
<evidence type="ECO:0000256" key="1">
    <source>
        <dbReference type="ARBA" id="ARBA00007228"/>
    </source>
</evidence>
<dbReference type="GO" id="GO:0008173">
    <property type="term" value="F:RNA methyltransferase activity"/>
    <property type="evidence" value="ECO:0007669"/>
    <property type="project" value="InterPro"/>
</dbReference>
<evidence type="ECO:0000256" key="3">
    <source>
        <dbReference type="ARBA" id="ARBA00022679"/>
    </source>
</evidence>
<keyword evidence="2 6" id="KW-0489">Methyltransferase</keyword>
<dbReference type="CDD" id="cd18109">
    <property type="entry name" value="SpoU-like_RNA-MTase"/>
    <property type="match status" value="1"/>
</dbReference>
<keyword evidence="7" id="KW-1185">Reference proteome</keyword>
<dbReference type="GO" id="GO:0003723">
    <property type="term" value="F:RNA binding"/>
    <property type="evidence" value="ECO:0007669"/>
    <property type="project" value="InterPro"/>
</dbReference>
<dbReference type="InterPro" id="IPR029064">
    <property type="entry name" value="Ribosomal_eL30-like_sf"/>
</dbReference>
<dbReference type="RefSeq" id="WP_205103559.1">
    <property type="nucleotide sequence ID" value="NZ_JACJJG010000010.1"/>
</dbReference>
<dbReference type="GO" id="GO:0032259">
    <property type="term" value="P:methylation"/>
    <property type="evidence" value="ECO:0007669"/>
    <property type="project" value="UniProtKB-KW"/>
</dbReference>
<dbReference type="PANTHER" id="PTHR43191">
    <property type="entry name" value="RRNA METHYLTRANSFERASE 3"/>
    <property type="match status" value="1"/>
</dbReference>
<evidence type="ECO:0000313" key="7">
    <source>
        <dbReference type="Proteomes" id="UP000706891"/>
    </source>
</evidence>
<dbReference type="Gene3D" id="3.40.1280.10">
    <property type="match status" value="1"/>
</dbReference>
<evidence type="ECO:0000313" key="6">
    <source>
        <dbReference type="EMBL" id="MBM6672996.1"/>
    </source>
</evidence>
<name>A0A938WSL0_9BACT</name>
<evidence type="ECO:0000259" key="4">
    <source>
        <dbReference type="Pfam" id="PF00588"/>
    </source>
</evidence>
<dbReference type="Pfam" id="PF22435">
    <property type="entry name" value="MRM3-like_sub_bind"/>
    <property type="match status" value="1"/>
</dbReference>
<feature type="domain" description="tRNA/rRNA methyltransferase SpoU type" evidence="4">
    <location>
        <begin position="103"/>
        <end position="242"/>
    </location>
</feature>
<dbReference type="InterPro" id="IPR029028">
    <property type="entry name" value="Alpha/beta_knot_MTases"/>
</dbReference>
<organism evidence="6 7">
    <name type="scientific">Marseilla massiliensis</name>
    <dbReference type="NCBI Taxonomy" id="1841864"/>
    <lineage>
        <taxon>Bacteria</taxon>
        <taxon>Pseudomonadati</taxon>
        <taxon>Bacteroidota</taxon>
        <taxon>Bacteroidia</taxon>
        <taxon>Bacteroidales</taxon>
        <taxon>Prevotellaceae</taxon>
        <taxon>Marseilla</taxon>
    </lineage>
</organism>
<accession>A0A938WSL0</accession>
<gene>
    <name evidence="6" type="ORF">H6A34_03785</name>
</gene>
<dbReference type="InterPro" id="IPR051259">
    <property type="entry name" value="rRNA_Methyltransferase"/>
</dbReference>
<dbReference type="PANTHER" id="PTHR43191:SF2">
    <property type="entry name" value="RRNA METHYLTRANSFERASE 3, MITOCHONDRIAL"/>
    <property type="match status" value="1"/>
</dbReference>
<dbReference type="SUPFAM" id="SSF75217">
    <property type="entry name" value="alpha/beta knot"/>
    <property type="match status" value="1"/>
</dbReference>
<comment type="similarity">
    <text evidence="1">Belongs to the class IV-like SAM-binding methyltransferase superfamily. RNA methyltransferase TrmH family.</text>
</comment>
<dbReference type="Proteomes" id="UP000706891">
    <property type="component" value="Unassembled WGS sequence"/>
</dbReference>
<reference evidence="6" key="1">
    <citation type="submission" date="2020-08" db="EMBL/GenBank/DDBJ databases">
        <authorList>
            <person name="Cejkova D."/>
            <person name="Kubasova T."/>
            <person name="Jahodarova E."/>
            <person name="Rychlik I."/>
        </authorList>
    </citation>
    <scope>NUCLEOTIDE SEQUENCE</scope>
    <source>
        <strain evidence="6">An824</strain>
    </source>
</reference>
<proteinExistence type="inferred from homology"/>
<evidence type="ECO:0000256" key="2">
    <source>
        <dbReference type="ARBA" id="ARBA00022603"/>
    </source>
</evidence>
<dbReference type="InterPro" id="IPR001537">
    <property type="entry name" value="SpoU_MeTrfase"/>
</dbReference>
<protein>
    <submittedName>
        <fullName evidence="6">RNA methyltransferase</fullName>
    </submittedName>
</protein>
<dbReference type="AlphaFoldDB" id="A0A938WSL0"/>
<dbReference type="EMBL" id="JACJJG010000010">
    <property type="protein sequence ID" value="MBM6672996.1"/>
    <property type="molecule type" value="Genomic_DNA"/>
</dbReference>